<feature type="binding site" evidence="2">
    <location>
        <position position="124"/>
    </location>
    <ligand>
        <name>Mn(2+)</name>
        <dbReference type="ChEBI" id="CHEBI:29035"/>
        <label>2</label>
    </ligand>
</feature>
<comment type="cofactor">
    <cofactor evidence="2">
        <name>Mn(2+)</name>
        <dbReference type="ChEBI" id="CHEBI:29035"/>
    </cofactor>
    <text evidence="2">The Mn(2+) ion enhances activity.</text>
</comment>
<evidence type="ECO:0000313" key="5">
    <source>
        <dbReference type="Proteomes" id="UP000560081"/>
    </source>
</evidence>
<name>A0A4Y8WW67_9MICC</name>
<dbReference type="GO" id="GO:0047980">
    <property type="term" value="F:hippurate hydrolase activity"/>
    <property type="evidence" value="ECO:0007669"/>
    <property type="project" value="UniProtKB-EC"/>
</dbReference>
<dbReference type="RefSeq" id="WP_135030938.1">
    <property type="nucleotide sequence ID" value="NZ_BMLA01000011.1"/>
</dbReference>
<protein>
    <submittedName>
        <fullName evidence="4">Hippurate hydrolase</fullName>
        <ecNumber evidence="4">3.5.1.32</ecNumber>
    </submittedName>
</protein>
<dbReference type="PANTHER" id="PTHR11014">
    <property type="entry name" value="PEPTIDASE M20 FAMILY MEMBER"/>
    <property type="match status" value="1"/>
</dbReference>
<dbReference type="GO" id="GO:0019877">
    <property type="term" value="P:diaminopimelate biosynthetic process"/>
    <property type="evidence" value="ECO:0007669"/>
    <property type="project" value="UniProtKB-ARBA"/>
</dbReference>
<accession>A0A4Y8WW67</accession>
<dbReference type="NCBIfam" id="TIGR01891">
    <property type="entry name" value="amidohydrolases"/>
    <property type="match status" value="1"/>
</dbReference>
<dbReference type="InterPro" id="IPR002933">
    <property type="entry name" value="Peptidase_M20"/>
</dbReference>
<gene>
    <name evidence="4" type="ORF">BJ976_001859</name>
</gene>
<feature type="binding site" evidence="2">
    <location>
        <position position="387"/>
    </location>
    <ligand>
        <name>Mn(2+)</name>
        <dbReference type="ChEBI" id="CHEBI:29035"/>
        <label>2</label>
    </ligand>
</feature>
<feature type="binding site" evidence="2">
    <location>
        <position position="122"/>
    </location>
    <ligand>
        <name>Mn(2+)</name>
        <dbReference type="ChEBI" id="CHEBI:29035"/>
        <label>2</label>
    </ligand>
</feature>
<dbReference type="GO" id="GO:0046872">
    <property type="term" value="F:metal ion binding"/>
    <property type="evidence" value="ECO:0007669"/>
    <property type="project" value="UniProtKB-KW"/>
</dbReference>
<feature type="domain" description="Peptidase M20 dimerisation" evidence="3">
    <location>
        <begin position="207"/>
        <end position="302"/>
    </location>
</feature>
<dbReference type="Pfam" id="PF07687">
    <property type="entry name" value="M20_dimer"/>
    <property type="match status" value="1"/>
</dbReference>
<dbReference type="Proteomes" id="UP000560081">
    <property type="component" value="Unassembled WGS sequence"/>
</dbReference>
<keyword evidence="2" id="KW-0464">Manganese</keyword>
<dbReference type="FunFam" id="3.30.70.360:FF:000001">
    <property type="entry name" value="N-acetyldiaminopimelate deacetylase"/>
    <property type="match status" value="1"/>
</dbReference>
<organism evidence="4 5">
    <name type="scientific">Micrococcus flavus</name>
    <dbReference type="NCBI Taxonomy" id="384602"/>
    <lineage>
        <taxon>Bacteria</taxon>
        <taxon>Bacillati</taxon>
        <taxon>Actinomycetota</taxon>
        <taxon>Actinomycetes</taxon>
        <taxon>Micrococcales</taxon>
        <taxon>Micrococcaceae</taxon>
        <taxon>Micrococcus</taxon>
    </lineage>
</organism>
<proteinExistence type="predicted"/>
<comment type="caution">
    <text evidence="4">The sequence shown here is derived from an EMBL/GenBank/DDBJ whole genome shotgun (WGS) entry which is preliminary data.</text>
</comment>
<keyword evidence="2" id="KW-0479">Metal-binding</keyword>
<dbReference type="GO" id="GO:0050118">
    <property type="term" value="F:N-acetyldiaminopimelate deacetylase activity"/>
    <property type="evidence" value="ECO:0007669"/>
    <property type="project" value="UniProtKB-ARBA"/>
</dbReference>
<reference evidence="4 5" key="1">
    <citation type="submission" date="2020-08" db="EMBL/GenBank/DDBJ databases">
        <title>Sequencing the genomes of 1000 actinobacteria strains.</title>
        <authorList>
            <person name="Klenk H.-P."/>
        </authorList>
    </citation>
    <scope>NUCLEOTIDE SEQUENCE [LARGE SCALE GENOMIC DNA]</scope>
    <source>
        <strain evidence="4 5">DSM 19079</strain>
    </source>
</reference>
<feature type="binding site" evidence="2">
    <location>
        <position position="185"/>
    </location>
    <ligand>
        <name>Mn(2+)</name>
        <dbReference type="ChEBI" id="CHEBI:29035"/>
        <label>2</label>
    </ligand>
</feature>
<keyword evidence="5" id="KW-1185">Reference proteome</keyword>
<dbReference type="Gene3D" id="3.30.70.360">
    <property type="match status" value="1"/>
</dbReference>
<evidence type="ECO:0000313" key="4">
    <source>
        <dbReference type="EMBL" id="MBB4883508.1"/>
    </source>
</evidence>
<feature type="binding site" evidence="2">
    <location>
        <position position="158"/>
    </location>
    <ligand>
        <name>Mn(2+)</name>
        <dbReference type="ChEBI" id="CHEBI:29035"/>
        <label>2</label>
    </ligand>
</feature>
<dbReference type="InterPro" id="IPR036264">
    <property type="entry name" value="Bact_exopeptidase_dim_dom"/>
</dbReference>
<sequence length="425" mass="44622">MTDVRTAPAPLPASLRLDEALTQTLHEDYVHLHRNPELSMQEHRTAAWIEARLDELGIEHERVGGTGVVGILRHPEGAEGRTVAYRADSDALPVKEDSGLDYASTARGTLPDGTEVPVMHACGHDTHVAMGLSAARVLARHPEAWAGTVVFVFQPGEETAAGARAMLEDGLWDRVPRPEAVIGQHVMPAQAGTVTYVPGDAMSLADSFKVVFTGKGAHGSMPDRSIDPILLASHAVTRLQGIVSREVAPSDRAVVTVGTFHAGLKENVIPDTAEIALNVRTPTPEAREKVSAAIHRILTAEALASGAPEPVIQRYNSFPRTHNDVAATGAVMAALAAELGEENVTETAPLMGSEDVGALADALGVPLVYWFLGGFEGEGLADNPANHTPQFAPLMEPTLTTGVHAALAGLLHFVAADPGAGPVGA</sequence>
<dbReference type="AlphaFoldDB" id="A0A4Y8WW67"/>
<dbReference type="EC" id="3.5.1.32" evidence="4"/>
<evidence type="ECO:0000259" key="3">
    <source>
        <dbReference type="Pfam" id="PF07687"/>
    </source>
</evidence>
<keyword evidence="1 4" id="KW-0378">Hydrolase</keyword>
<dbReference type="PANTHER" id="PTHR11014:SF63">
    <property type="entry name" value="METALLOPEPTIDASE, PUTATIVE (AFU_ORTHOLOGUE AFUA_6G09600)-RELATED"/>
    <property type="match status" value="1"/>
</dbReference>
<evidence type="ECO:0000256" key="2">
    <source>
        <dbReference type="PIRSR" id="PIRSR005962-1"/>
    </source>
</evidence>
<dbReference type="OrthoDB" id="9777385at2"/>
<dbReference type="PIRSF" id="PIRSF005962">
    <property type="entry name" value="Pept_M20D_amidohydro"/>
    <property type="match status" value="1"/>
</dbReference>
<dbReference type="Gene3D" id="3.40.630.10">
    <property type="entry name" value="Zn peptidases"/>
    <property type="match status" value="1"/>
</dbReference>
<evidence type="ECO:0000256" key="1">
    <source>
        <dbReference type="ARBA" id="ARBA00022801"/>
    </source>
</evidence>
<dbReference type="SUPFAM" id="SSF55031">
    <property type="entry name" value="Bacterial exopeptidase dimerisation domain"/>
    <property type="match status" value="1"/>
</dbReference>
<dbReference type="SUPFAM" id="SSF53187">
    <property type="entry name" value="Zn-dependent exopeptidases"/>
    <property type="match status" value="1"/>
</dbReference>
<dbReference type="EMBL" id="JACHMC010000001">
    <property type="protein sequence ID" value="MBB4883508.1"/>
    <property type="molecule type" value="Genomic_DNA"/>
</dbReference>
<dbReference type="InterPro" id="IPR011650">
    <property type="entry name" value="Peptidase_M20_dimer"/>
</dbReference>
<dbReference type="Pfam" id="PF01546">
    <property type="entry name" value="Peptidase_M20"/>
    <property type="match status" value="1"/>
</dbReference>
<dbReference type="InterPro" id="IPR017439">
    <property type="entry name" value="Amidohydrolase"/>
</dbReference>